<dbReference type="AlphaFoldDB" id="A0A2P5BVH6"/>
<feature type="compositionally biased region" description="Polar residues" evidence="1">
    <location>
        <begin position="65"/>
        <end position="82"/>
    </location>
</feature>
<evidence type="ECO:0000313" key="4">
    <source>
        <dbReference type="Proteomes" id="UP000237105"/>
    </source>
</evidence>
<sequence>MRENKRVFDFLHGLNKELDEVRGHVVGFKPFPGIREAFAEVRREKAKKRVMLGGSKISIPEDPSENSPFLTKRNFSPNNGDQRGNRKNDRPWCDHYQCPGHTKDTCWKIHGKPANWKPKKQYDRCHFQAAAEEEKTEKGGIVFSKKQLEQLHALITQTQSLGTSQANPSCLIAQKGYYQSALTKKSETDRPWIIDSGASDHMIGCYQLFSTYTPCPGTLKIRIADGSLSSVVMA</sequence>
<proteinExistence type="predicted"/>
<dbReference type="EMBL" id="JXTB01000214">
    <property type="protein sequence ID" value="PON52788.1"/>
    <property type="molecule type" value="Genomic_DNA"/>
</dbReference>
<evidence type="ECO:0000313" key="3">
    <source>
        <dbReference type="EMBL" id="PON52788.1"/>
    </source>
</evidence>
<feature type="region of interest" description="Disordered" evidence="1">
    <location>
        <begin position="55"/>
        <end position="92"/>
    </location>
</feature>
<gene>
    <name evidence="3" type="ORF">PanWU01x14_206300</name>
</gene>
<organism evidence="3 4">
    <name type="scientific">Parasponia andersonii</name>
    <name type="common">Sponia andersonii</name>
    <dbReference type="NCBI Taxonomy" id="3476"/>
    <lineage>
        <taxon>Eukaryota</taxon>
        <taxon>Viridiplantae</taxon>
        <taxon>Streptophyta</taxon>
        <taxon>Embryophyta</taxon>
        <taxon>Tracheophyta</taxon>
        <taxon>Spermatophyta</taxon>
        <taxon>Magnoliopsida</taxon>
        <taxon>eudicotyledons</taxon>
        <taxon>Gunneridae</taxon>
        <taxon>Pentapetalae</taxon>
        <taxon>rosids</taxon>
        <taxon>fabids</taxon>
        <taxon>Rosales</taxon>
        <taxon>Cannabaceae</taxon>
        <taxon>Parasponia</taxon>
    </lineage>
</organism>
<feature type="compositionally biased region" description="Basic and acidic residues" evidence="1">
    <location>
        <begin position="83"/>
        <end position="92"/>
    </location>
</feature>
<dbReference type="PANTHER" id="PTHR34222">
    <property type="entry name" value="GAG_PRE-INTEGRS DOMAIN-CONTAINING PROTEIN"/>
    <property type="match status" value="1"/>
</dbReference>
<evidence type="ECO:0000256" key="1">
    <source>
        <dbReference type="SAM" id="MobiDB-lite"/>
    </source>
</evidence>
<dbReference type="PANTHER" id="PTHR34222:SF40">
    <property type="match status" value="1"/>
</dbReference>
<dbReference type="Pfam" id="PF22936">
    <property type="entry name" value="Pol_BBD"/>
    <property type="match status" value="1"/>
</dbReference>
<keyword evidence="4" id="KW-1185">Reference proteome</keyword>
<dbReference type="OrthoDB" id="1631085at2759"/>
<comment type="caution">
    <text evidence="3">The sequence shown here is derived from an EMBL/GenBank/DDBJ whole genome shotgun (WGS) entry which is preliminary data.</text>
</comment>
<protein>
    <recommendedName>
        <fullName evidence="2">Retrovirus-related Pol polyprotein from transposon TNT 1-94-like beta-barrel domain-containing protein</fullName>
    </recommendedName>
</protein>
<dbReference type="Proteomes" id="UP000237105">
    <property type="component" value="Unassembled WGS sequence"/>
</dbReference>
<evidence type="ECO:0000259" key="2">
    <source>
        <dbReference type="Pfam" id="PF22936"/>
    </source>
</evidence>
<accession>A0A2P5BVH6</accession>
<reference evidence="4" key="1">
    <citation type="submission" date="2016-06" db="EMBL/GenBank/DDBJ databases">
        <title>Parallel loss of symbiosis genes in relatives of nitrogen-fixing non-legume Parasponia.</title>
        <authorList>
            <person name="Van Velzen R."/>
            <person name="Holmer R."/>
            <person name="Bu F."/>
            <person name="Rutten L."/>
            <person name="Van Zeijl A."/>
            <person name="Liu W."/>
            <person name="Santuari L."/>
            <person name="Cao Q."/>
            <person name="Sharma T."/>
            <person name="Shen D."/>
            <person name="Roswanjaya Y."/>
            <person name="Wardhani T."/>
            <person name="Kalhor M.S."/>
            <person name="Jansen J."/>
            <person name="Van den Hoogen J."/>
            <person name="Gungor B."/>
            <person name="Hartog M."/>
            <person name="Hontelez J."/>
            <person name="Verver J."/>
            <person name="Yang W.-C."/>
            <person name="Schijlen E."/>
            <person name="Repin R."/>
            <person name="Schilthuizen M."/>
            <person name="Schranz E."/>
            <person name="Heidstra R."/>
            <person name="Miyata K."/>
            <person name="Fedorova E."/>
            <person name="Kohlen W."/>
            <person name="Bisseling T."/>
            <person name="Smit S."/>
            <person name="Geurts R."/>
        </authorList>
    </citation>
    <scope>NUCLEOTIDE SEQUENCE [LARGE SCALE GENOMIC DNA]</scope>
    <source>
        <strain evidence="4">cv. WU1-14</strain>
    </source>
</reference>
<dbReference type="InterPro" id="IPR054722">
    <property type="entry name" value="PolX-like_BBD"/>
</dbReference>
<name>A0A2P5BVH6_PARAD</name>
<feature type="domain" description="Retrovirus-related Pol polyprotein from transposon TNT 1-94-like beta-barrel" evidence="2">
    <location>
        <begin position="192"/>
        <end position="232"/>
    </location>
</feature>